<feature type="region of interest" description="Disordered" evidence="4">
    <location>
        <begin position="151"/>
        <end position="181"/>
    </location>
</feature>
<name>A0A8J7KLM5_9ACTN</name>
<gene>
    <name evidence="3" type="primary">rimP</name>
    <name evidence="6" type="ORF">IW245_004350</name>
</gene>
<evidence type="ECO:0000259" key="5">
    <source>
        <dbReference type="Pfam" id="PF02576"/>
    </source>
</evidence>
<dbReference type="PANTHER" id="PTHR33867:SF1">
    <property type="entry name" value="RIBOSOME MATURATION FACTOR RIMP"/>
    <property type="match status" value="1"/>
</dbReference>
<dbReference type="SUPFAM" id="SSF75420">
    <property type="entry name" value="YhbC-like, N-terminal domain"/>
    <property type="match status" value="1"/>
</dbReference>
<feature type="domain" description="Ribosome maturation factor RimP N-terminal" evidence="5">
    <location>
        <begin position="14"/>
        <end position="88"/>
    </location>
</feature>
<dbReference type="NCBIfam" id="NF000930">
    <property type="entry name" value="PRK00092.2-2"/>
    <property type="match status" value="1"/>
</dbReference>
<keyword evidence="7" id="KW-1185">Reference proteome</keyword>
<dbReference type="RefSeq" id="WP_197004941.1">
    <property type="nucleotide sequence ID" value="NZ_BONS01000017.1"/>
</dbReference>
<dbReference type="Gene3D" id="3.30.300.70">
    <property type="entry name" value="RimP-like superfamily, N-terminal"/>
    <property type="match status" value="1"/>
</dbReference>
<comment type="subcellular location">
    <subcellularLocation>
        <location evidence="3">Cytoplasm</location>
    </subcellularLocation>
</comment>
<dbReference type="PANTHER" id="PTHR33867">
    <property type="entry name" value="RIBOSOME MATURATION FACTOR RIMP"/>
    <property type="match status" value="1"/>
</dbReference>
<evidence type="ECO:0000256" key="3">
    <source>
        <dbReference type="HAMAP-Rule" id="MF_01077"/>
    </source>
</evidence>
<keyword evidence="2 3" id="KW-0690">Ribosome biogenesis</keyword>
<dbReference type="AlphaFoldDB" id="A0A8J7KLM5"/>
<keyword evidence="1 3" id="KW-0963">Cytoplasm</keyword>
<reference evidence="6" key="1">
    <citation type="submission" date="2020-11" db="EMBL/GenBank/DDBJ databases">
        <title>Sequencing the genomes of 1000 actinobacteria strains.</title>
        <authorList>
            <person name="Klenk H.-P."/>
        </authorList>
    </citation>
    <scope>NUCLEOTIDE SEQUENCE</scope>
    <source>
        <strain evidence="6">DSM 45356</strain>
    </source>
</reference>
<dbReference type="HAMAP" id="MF_01077">
    <property type="entry name" value="RimP"/>
    <property type="match status" value="1"/>
</dbReference>
<dbReference type="GO" id="GO:0000028">
    <property type="term" value="P:ribosomal small subunit assembly"/>
    <property type="evidence" value="ECO:0007669"/>
    <property type="project" value="TreeGrafter"/>
</dbReference>
<dbReference type="EMBL" id="JADOUF010000001">
    <property type="protein sequence ID" value="MBG6138156.1"/>
    <property type="molecule type" value="Genomic_DNA"/>
</dbReference>
<dbReference type="InterPro" id="IPR003728">
    <property type="entry name" value="Ribosome_maturation_RimP"/>
</dbReference>
<evidence type="ECO:0000256" key="4">
    <source>
        <dbReference type="SAM" id="MobiDB-lite"/>
    </source>
</evidence>
<feature type="compositionally biased region" description="Acidic residues" evidence="4">
    <location>
        <begin position="155"/>
        <end position="181"/>
    </location>
</feature>
<evidence type="ECO:0000313" key="7">
    <source>
        <dbReference type="Proteomes" id="UP000622552"/>
    </source>
</evidence>
<accession>A0A8J7KLM5</accession>
<dbReference type="Proteomes" id="UP000622552">
    <property type="component" value="Unassembled WGS sequence"/>
</dbReference>
<organism evidence="6 7">
    <name type="scientific">Longispora fulva</name>
    <dbReference type="NCBI Taxonomy" id="619741"/>
    <lineage>
        <taxon>Bacteria</taxon>
        <taxon>Bacillati</taxon>
        <taxon>Actinomycetota</taxon>
        <taxon>Actinomycetes</taxon>
        <taxon>Micromonosporales</taxon>
        <taxon>Micromonosporaceae</taxon>
        <taxon>Longispora</taxon>
    </lineage>
</organism>
<proteinExistence type="inferred from homology"/>
<dbReference type="InterPro" id="IPR028989">
    <property type="entry name" value="RimP_N"/>
</dbReference>
<evidence type="ECO:0000313" key="6">
    <source>
        <dbReference type="EMBL" id="MBG6138156.1"/>
    </source>
</evidence>
<dbReference type="InterPro" id="IPR035956">
    <property type="entry name" value="RimP_N_sf"/>
</dbReference>
<protein>
    <recommendedName>
        <fullName evidence="3">Ribosome maturation factor RimP</fullName>
    </recommendedName>
</protein>
<evidence type="ECO:0000256" key="2">
    <source>
        <dbReference type="ARBA" id="ARBA00022517"/>
    </source>
</evidence>
<evidence type="ECO:0000256" key="1">
    <source>
        <dbReference type="ARBA" id="ARBA00022490"/>
    </source>
</evidence>
<sequence length="181" mass="19677">MASLTALKTRMTEIVAPAVTGAGYDLEDLAVTRVGRRLLVRITVDGDNGVNLDTVAELSRLISDGLDAHEAELGSEPYTLEVSSPGVDRQLTTARHWKRSVGRLVKTASAGTGRVMSVADEVVTLDVDGTEKQLTVAELGPGRIQVEFTRVNEAFPDEDDIDEDDDFDDEDDTEDVEEDQK</sequence>
<dbReference type="GO" id="GO:0006412">
    <property type="term" value="P:translation"/>
    <property type="evidence" value="ECO:0007669"/>
    <property type="project" value="TreeGrafter"/>
</dbReference>
<dbReference type="GO" id="GO:0005829">
    <property type="term" value="C:cytosol"/>
    <property type="evidence" value="ECO:0007669"/>
    <property type="project" value="TreeGrafter"/>
</dbReference>
<dbReference type="Pfam" id="PF02576">
    <property type="entry name" value="RimP_N"/>
    <property type="match status" value="1"/>
</dbReference>
<comment type="caution">
    <text evidence="6">The sequence shown here is derived from an EMBL/GenBank/DDBJ whole genome shotgun (WGS) entry which is preliminary data.</text>
</comment>
<comment type="function">
    <text evidence="3">Required for maturation of 30S ribosomal subunits.</text>
</comment>
<comment type="similarity">
    <text evidence="3">Belongs to the RimP family.</text>
</comment>